<accession>A0ABY8WIS1</accession>
<evidence type="ECO:0000313" key="2">
    <source>
        <dbReference type="Proteomes" id="UP001240150"/>
    </source>
</evidence>
<dbReference type="RefSeq" id="WP_284919101.1">
    <property type="nucleotide sequence ID" value="NZ_CP126980.1"/>
</dbReference>
<dbReference type="Pfam" id="PF06199">
    <property type="entry name" value="Phage_tail_2"/>
    <property type="match status" value="1"/>
</dbReference>
<protein>
    <submittedName>
        <fullName evidence="1">Phage tail tube protein</fullName>
    </submittedName>
</protein>
<dbReference type="EMBL" id="CP126980">
    <property type="protein sequence ID" value="WIM97705.1"/>
    <property type="molecule type" value="Genomic_DNA"/>
</dbReference>
<dbReference type="InterPro" id="IPR011855">
    <property type="entry name" value="Phgtail_TP901_1"/>
</dbReference>
<proteinExistence type="predicted"/>
<keyword evidence="2" id="KW-1185">Reference proteome</keyword>
<reference evidence="1 2" key="1">
    <citation type="submission" date="2023-06" db="EMBL/GenBank/DDBJ databases">
        <authorList>
            <person name="Yushchuk O."/>
            <person name="Binda E."/>
            <person name="Ruckert-Reed C."/>
            <person name="Fedorenko V."/>
            <person name="Kalinowski J."/>
            <person name="Marinelli F."/>
        </authorList>
    </citation>
    <scope>NUCLEOTIDE SEQUENCE [LARGE SCALE GENOMIC DNA]</scope>
    <source>
        <strain evidence="1 2">NRRL 3884</strain>
    </source>
</reference>
<organism evidence="1 2">
    <name type="scientific">Actinoplanes oblitus</name>
    <dbReference type="NCBI Taxonomy" id="3040509"/>
    <lineage>
        <taxon>Bacteria</taxon>
        <taxon>Bacillati</taxon>
        <taxon>Actinomycetota</taxon>
        <taxon>Actinomycetes</taxon>
        <taxon>Micromonosporales</taxon>
        <taxon>Micromonosporaceae</taxon>
        <taxon>Actinoplanes</taxon>
    </lineage>
</organism>
<dbReference type="Proteomes" id="UP001240150">
    <property type="component" value="Chromosome"/>
</dbReference>
<gene>
    <name evidence="1" type="ORF">ACTOB_001253</name>
</gene>
<name>A0ABY8WIS1_9ACTN</name>
<evidence type="ECO:0000313" key="1">
    <source>
        <dbReference type="EMBL" id="WIM97705.1"/>
    </source>
</evidence>
<sequence>MAKRVLKDCYVSIDSNLIHGYCSKLALKIEVDEQEVTTFGSLGWKEVLGGIQSGGLDLDLKQDAAAAALDAIMFPLIGTVVPFEVRISQASVGTSNPKFTGNVLIKEWTPISGGVGDVAEVSVSFPTSGAVTRATS</sequence>